<dbReference type="EMBL" id="HBIR01045474">
    <property type="protein sequence ID" value="CAE0579316.1"/>
    <property type="molecule type" value="Transcribed_RNA"/>
</dbReference>
<dbReference type="InterPro" id="IPR032319">
    <property type="entry name" value="CLP1_P"/>
</dbReference>
<name>A0A6T0DQ78_EMIHU</name>
<dbReference type="GO" id="GO:0031124">
    <property type="term" value="P:mRNA 3'-end processing"/>
    <property type="evidence" value="ECO:0007669"/>
    <property type="project" value="UniProtKB-UniRule"/>
</dbReference>
<dbReference type="Gene3D" id="2.40.30.330">
    <property type="entry name" value="Pre-mRNA cleavage complex subunit Clp1, C-terminal domain"/>
    <property type="match status" value="1"/>
</dbReference>
<comment type="similarity">
    <text evidence="6">Belongs to the Clp1 family. Clp1 subfamily.</text>
</comment>
<dbReference type="HAMAP" id="MF_03035">
    <property type="entry name" value="Clp1"/>
    <property type="match status" value="1"/>
</dbReference>
<reference evidence="10" key="1">
    <citation type="submission" date="2021-01" db="EMBL/GenBank/DDBJ databases">
        <authorList>
            <person name="Corre E."/>
            <person name="Pelletier E."/>
            <person name="Niang G."/>
            <person name="Scheremetjew M."/>
            <person name="Finn R."/>
            <person name="Kale V."/>
            <person name="Holt S."/>
            <person name="Cochrane G."/>
            <person name="Meng A."/>
            <person name="Brown T."/>
            <person name="Cohen L."/>
        </authorList>
    </citation>
    <scope>NUCLEOTIDE SEQUENCE</scope>
    <source>
        <strain evidence="10">379</strain>
    </source>
</reference>
<dbReference type="PANTHER" id="PTHR12755:SF6">
    <property type="entry name" value="POLYRIBONUCLEOTIDE 5'-HYDROXYL-KINASE CLP1"/>
    <property type="match status" value="1"/>
</dbReference>
<dbReference type="GO" id="GO:0051731">
    <property type="term" value="F:polynucleotide 5'-hydroxyl-kinase activity"/>
    <property type="evidence" value="ECO:0007669"/>
    <property type="project" value="InterPro"/>
</dbReference>
<keyword evidence="4" id="KW-0067">ATP-binding</keyword>
<feature type="domain" description="Clp1 N-terminal" evidence="8">
    <location>
        <begin position="6"/>
        <end position="96"/>
    </location>
</feature>
<dbReference type="Gene3D" id="3.40.50.300">
    <property type="entry name" value="P-loop containing nucleotide triphosphate hydrolases"/>
    <property type="match status" value="1"/>
</dbReference>
<keyword evidence="2 6" id="KW-0507">mRNA processing</keyword>
<evidence type="ECO:0000256" key="5">
    <source>
        <dbReference type="ARBA" id="ARBA00023242"/>
    </source>
</evidence>
<dbReference type="Pfam" id="PF16573">
    <property type="entry name" value="CLP1_N"/>
    <property type="match status" value="1"/>
</dbReference>
<comment type="function">
    <text evidence="6">Required for endonucleolytic cleavage during polyadenylation-dependent pre-mRNA 3'-end formation.</text>
</comment>
<comment type="subcellular location">
    <subcellularLocation>
        <location evidence="1 6">Nucleus</location>
    </subcellularLocation>
</comment>
<keyword evidence="5 6" id="KW-0539">Nucleus</keyword>
<dbReference type="GO" id="GO:0006388">
    <property type="term" value="P:tRNA splicing, via endonucleolytic cleavage and ligation"/>
    <property type="evidence" value="ECO:0007669"/>
    <property type="project" value="TreeGrafter"/>
</dbReference>
<feature type="domain" description="Clp1 P-loop" evidence="9">
    <location>
        <begin position="110"/>
        <end position="299"/>
    </location>
</feature>
<gene>
    <name evidence="10" type="ORF">EHUX00137_LOCUS35508</name>
</gene>
<sequence>MATTSLSASQEYRFEVAAGAVVTLRLTSGSAEMFGAELAPQRPYAFTGPTHEAVYTWHGCTFELDGGCQHAYVASETPMDAYLRLHTDLDARRAAARQADTHGPRVIVAGGAGSGKAALCRMLANWAARRGDGPLLVELDPSHGHIGPPGSISATAIGWPLDVEHATDDLAPLAFWLGSASPAEAALHYRHVTERLGEAVRRRGEEHAGTRHSGFVASGCSWVDGGGYDALAGQISELAVDVCVVIGDDRLHSQLLSLAPSLASKLEVLKLPRSGGAVARTDADRAAAHAVRLRNYFYGQPSAGGAAQLSPHSVEVGFDAVEVYRLSEAPPAPATALPLGTEFAGEQLLATRLVGGQLAPLVHSLLAVVRSPSGSCDDLLAAPLAGVVLVSAVDLERQRITLLSPSPLPLPSMTLLAGSLRWSGA</sequence>
<dbReference type="InterPro" id="IPR038238">
    <property type="entry name" value="Clp1_C_sf"/>
</dbReference>
<protein>
    <recommendedName>
        <fullName evidence="6">Protein CLP1 homolog</fullName>
    </recommendedName>
</protein>
<evidence type="ECO:0000259" key="7">
    <source>
        <dbReference type="Pfam" id="PF06807"/>
    </source>
</evidence>
<dbReference type="InterPro" id="IPR027417">
    <property type="entry name" value="P-loop_NTPase"/>
</dbReference>
<dbReference type="InterPro" id="IPR010655">
    <property type="entry name" value="Clp1_C"/>
</dbReference>
<dbReference type="PANTHER" id="PTHR12755">
    <property type="entry name" value="CLEAVAGE/POLYADENYLATION FACTOR IA SUBUNIT CLP1P"/>
    <property type="match status" value="1"/>
</dbReference>
<evidence type="ECO:0000256" key="2">
    <source>
        <dbReference type="ARBA" id="ARBA00022664"/>
    </source>
</evidence>
<evidence type="ECO:0000259" key="8">
    <source>
        <dbReference type="Pfam" id="PF16573"/>
    </source>
</evidence>
<feature type="domain" description="Clp1 C-terminal" evidence="7">
    <location>
        <begin position="309"/>
        <end position="423"/>
    </location>
</feature>
<dbReference type="AlphaFoldDB" id="A0A6T0DQ78"/>
<evidence type="ECO:0000256" key="3">
    <source>
        <dbReference type="ARBA" id="ARBA00022741"/>
    </source>
</evidence>
<dbReference type="FunFam" id="2.60.120.1030:FF:000001">
    <property type="entry name" value="Protein CLP1 homolog 5"/>
    <property type="match status" value="1"/>
</dbReference>
<dbReference type="InterPro" id="IPR032324">
    <property type="entry name" value="Clp1_N"/>
</dbReference>
<keyword evidence="3" id="KW-0547">Nucleotide-binding</keyword>
<dbReference type="InterPro" id="IPR045116">
    <property type="entry name" value="Clp1/Grc3"/>
</dbReference>
<dbReference type="SUPFAM" id="SSF52540">
    <property type="entry name" value="P-loop containing nucleoside triphosphate hydrolases"/>
    <property type="match status" value="1"/>
</dbReference>
<dbReference type="InterPro" id="IPR028606">
    <property type="entry name" value="Clp1"/>
</dbReference>
<accession>A0A6T0DQ78</accession>
<proteinExistence type="inferred from homology"/>
<dbReference type="Gene3D" id="2.60.120.1030">
    <property type="entry name" value="Clp1, DNA binding domain"/>
    <property type="match status" value="1"/>
</dbReference>
<evidence type="ECO:0000256" key="1">
    <source>
        <dbReference type="ARBA" id="ARBA00004123"/>
    </source>
</evidence>
<organism evidence="10">
    <name type="scientific">Emiliania huxleyi</name>
    <name type="common">Coccolithophore</name>
    <name type="synonym">Pontosphaera huxleyi</name>
    <dbReference type="NCBI Taxonomy" id="2903"/>
    <lineage>
        <taxon>Eukaryota</taxon>
        <taxon>Haptista</taxon>
        <taxon>Haptophyta</taxon>
        <taxon>Prymnesiophyceae</taxon>
        <taxon>Isochrysidales</taxon>
        <taxon>Noelaerhabdaceae</taxon>
        <taxon>Emiliania</taxon>
    </lineage>
</organism>
<feature type="binding site" evidence="6">
    <location>
        <position position="11"/>
    </location>
    <ligand>
        <name>ATP</name>
        <dbReference type="ChEBI" id="CHEBI:30616"/>
    </ligand>
</feature>
<dbReference type="InterPro" id="IPR038239">
    <property type="entry name" value="Clp1_N_sf"/>
</dbReference>
<evidence type="ECO:0000313" key="10">
    <source>
        <dbReference type="EMBL" id="CAE0579316.1"/>
    </source>
</evidence>
<comment type="caution">
    <text evidence="6">Lacks conserved residue(s) required for the propagation of feature annotation.</text>
</comment>
<dbReference type="GO" id="GO:0005524">
    <property type="term" value="F:ATP binding"/>
    <property type="evidence" value="ECO:0007669"/>
    <property type="project" value="UniProtKB-UniRule"/>
</dbReference>
<dbReference type="Pfam" id="PF16575">
    <property type="entry name" value="CLP1_P"/>
    <property type="match status" value="1"/>
</dbReference>
<dbReference type="Pfam" id="PF06807">
    <property type="entry name" value="Clp1"/>
    <property type="match status" value="1"/>
</dbReference>
<evidence type="ECO:0000259" key="9">
    <source>
        <dbReference type="Pfam" id="PF16575"/>
    </source>
</evidence>
<evidence type="ECO:0000256" key="4">
    <source>
        <dbReference type="ARBA" id="ARBA00022840"/>
    </source>
</evidence>
<evidence type="ECO:0000256" key="6">
    <source>
        <dbReference type="HAMAP-Rule" id="MF_03035"/>
    </source>
</evidence>
<dbReference type="GO" id="GO:0005849">
    <property type="term" value="C:mRNA cleavage factor complex"/>
    <property type="evidence" value="ECO:0007669"/>
    <property type="project" value="InterPro"/>
</dbReference>